<evidence type="ECO:0000313" key="9">
    <source>
        <dbReference type="Proteomes" id="UP001220324"/>
    </source>
</evidence>
<comment type="caution">
    <text evidence="8">The sequence shown here is derived from an EMBL/GenBank/DDBJ whole genome shotgun (WGS) entry which is preliminary data.</text>
</comment>
<feature type="compositionally biased region" description="Basic and acidic residues" evidence="6">
    <location>
        <begin position="106"/>
        <end position="123"/>
    </location>
</feature>
<feature type="region of interest" description="Disordered" evidence="6">
    <location>
        <begin position="106"/>
        <end position="230"/>
    </location>
</feature>
<dbReference type="InterPro" id="IPR001510">
    <property type="entry name" value="Znf_PARP"/>
</dbReference>
<feature type="region of interest" description="Disordered" evidence="6">
    <location>
        <begin position="1"/>
        <end position="21"/>
    </location>
</feature>
<dbReference type="SMART" id="SM01336">
    <property type="entry name" value="zf-PARP"/>
    <property type="match status" value="1"/>
</dbReference>
<evidence type="ECO:0000259" key="7">
    <source>
        <dbReference type="SMART" id="SM01336"/>
    </source>
</evidence>
<keyword evidence="2" id="KW-0479">Metal-binding</keyword>
<feature type="domain" description="PARP-type" evidence="7">
    <location>
        <begin position="17"/>
        <end position="106"/>
    </location>
</feature>
<accession>A0AAD6CI04</accession>
<evidence type="ECO:0000256" key="6">
    <source>
        <dbReference type="SAM" id="MobiDB-lite"/>
    </source>
</evidence>
<feature type="compositionally biased region" description="Polar residues" evidence="6">
    <location>
        <begin position="140"/>
        <end position="150"/>
    </location>
</feature>
<evidence type="ECO:0000256" key="4">
    <source>
        <dbReference type="ARBA" id="ARBA00022833"/>
    </source>
</evidence>
<dbReference type="Gene3D" id="3.30.1740.10">
    <property type="entry name" value="Zinc finger, PARP-type"/>
    <property type="match status" value="1"/>
</dbReference>
<evidence type="ECO:0000256" key="1">
    <source>
        <dbReference type="ARBA" id="ARBA00004123"/>
    </source>
</evidence>
<evidence type="ECO:0000256" key="5">
    <source>
        <dbReference type="ARBA" id="ARBA00023242"/>
    </source>
</evidence>
<feature type="compositionally biased region" description="Basic and acidic residues" evidence="6">
    <location>
        <begin position="156"/>
        <end position="166"/>
    </location>
</feature>
<dbReference type="AlphaFoldDB" id="A0AAD6CI04"/>
<keyword evidence="4" id="KW-0862">Zinc</keyword>
<protein>
    <recommendedName>
        <fullName evidence="7">PARP-type domain-containing protein</fullName>
    </recommendedName>
</protein>
<name>A0AAD6CI04_9EURO</name>
<keyword evidence="3" id="KW-0863">Zinc-finger</keyword>
<dbReference type="Proteomes" id="UP001220324">
    <property type="component" value="Unassembled WGS sequence"/>
</dbReference>
<reference evidence="8 9" key="1">
    <citation type="journal article" date="2023" name="IMA Fungus">
        <title>Comparative genomic study of the Penicillium genus elucidates a diverse pangenome and 15 lateral gene transfer events.</title>
        <authorList>
            <person name="Petersen C."/>
            <person name="Sorensen T."/>
            <person name="Nielsen M.R."/>
            <person name="Sondergaard T.E."/>
            <person name="Sorensen J.L."/>
            <person name="Fitzpatrick D.A."/>
            <person name="Frisvad J.C."/>
            <person name="Nielsen K.L."/>
        </authorList>
    </citation>
    <scope>NUCLEOTIDE SEQUENCE [LARGE SCALE GENOMIC DNA]</scope>
    <source>
        <strain evidence="8 9">IBT 35679</strain>
    </source>
</reference>
<proteinExistence type="predicted"/>
<organism evidence="8 9">
    <name type="scientific">Penicillium frequentans</name>
    <dbReference type="NCBI Taxonomy" id="3151616"/>
    <lineage>
        <taxon>Eukaryota</taxon>
        <taxon>Fungi</taxon>
        <taxon>Dikarya</taxon>
        <taxon>Ascomycota</taxon>
        <taxon>Pezizomycotina</taxon>
        <taxon>Eurotiomycetes</taxon>
        <taxon>Eurotiomycetidae</taxon>
        <taxon>Eurotiales</taxon>
        <taxon>Aspergillaceae</taxon>
        <taxon>Penicillium</taxon>
    </lineage>
</organism>
<dbReference type="GO" id="GO:0003677">
    <property type="term" value="F:DNA binding"/>
    <property type="evidence" value="ECO:0007669"/>
    <property type="project" value="InterPro"/>
</dbReference>
<dbReference type="SUPFAM" id="SSF57716">
    <property type="entry name" value="Glucocorticoid receptor-like (DNA-binding domain)"/>
    <property type="match status" value="1"/>
</dbReference>
<feature type="compositionally biased region" description="Low complexity" evidence="6">
    <location>
        <begin position="202"/>
        <end position="215"/>
    </location>
</feature>
<evidence type="ECO:0000256" key="2">
    <source>
        <dbReference type="ARBA" id="ARBA00022723"/>
    </source>
</evidence>
<evidence type="ECO:0000256" key="3">
    <source>
        <dbReference type="ARBA" id="ARBA00022771"/>
    </source>
</evidence>
<dbReference type="GO" id="GO:0005634">
    <property type="term" value="C:nucleus"/>
    <property type="evidence" value="ECO:0007669"/>
    <property type="project" value="UniProtKB-SubCell"/>
</dbReference>
<evidence type="ECO:0000313" key="8">
    <source>
        <dbReference type="EMBL" id="KAJ5522869.1"/>
    </source>
</evidence>
<comment type="subcellular location">
    <subcellularLocation>
        <location evidence="1">Nucleus</location>
    </subcellularLocation>
</comment>
<keyword evidence="5" id="KW-0539">Nucleus</keyword>
<sequence length="230" mass="25506">MQQHTGKESCGPTAHLGVKPPKRAECRNQECPAPEKNILAGSLHVGSWVATKKYGYFRWYHWNCIPPSILDKINEWRKELCSIGKDPDGWGMLPEDFRAKVHQALENRHVDDKDSNSDVDMNRPRRTSPISKTRVAPKDNSPNSACNNSAIAVEEEVGKKPRKGPEKASNSGSHTGPKRGSTEIEGADDNQPFQAPKKAGQKTTKTNRPTRTNPTVEGRLFSPSVGLCER</sequence>
<dbReference type="GO" id="GO:0008270">
    <property type="term" value="F:zinc ion binding"/>
    <property type="evidence" value="ECO:0007669"/>
    <property type="project" value="UniProtKB-KW"/>
</dbReference>
<dbReference type="EMBL" id="JAQIZZ010000012">
    <property type="protein sequence ID" value="KAJ5522869.1"/>
    <property type="molecule type" value="Genomic_DNA"/>
</dbReference>
<dbReference type="Pfam" id="PF00645">
    <property type="entry name" value="zf-PARP"/>
    <property type="match status" value="1"/>
</dbReference>
<gene>
    <name evidence="8" type="ORF">N7494_013299</name>
</gene>
<dbReference type="InterPro" id="IPR036957">
    <property type="entry name" value="Znf_PARP_sf"/>
</dbReference>
<keyword evidence="9" id="KW-1185">Reference proteome</keyword>